<evidence type="ECO:0000313" key="1">
    <source>
        <dbReference type="EMBL" id="ACB52201.1"/>
    </source>
</evidence>
<dbReference type="AlphaFoldDB" id="B1WV04"/>
<protein>
    <recommendedName>
        <fullName evidence="3">Methyltransferase domain-containing protein</fullName>
    </recommendedName>
</protein>
<dbReference type="HOGENOM" id="CLU_114230_0_0_3"/>
<evidence type="ECO:0008006" key="3">
    <source>
        <dbReference type="Google" id="ProtNLM"/>
    </source>
</evidence>
<dbReference type="PANTHER" id="PTHR37909:SF1">
    <property type="entry name" value="S-ADENOSYL-L-METHIONINE-DEPENDENT METHYLTRANSFERASES SUPERFAMILY PROTEIN"/>
    <property type="match status" value="1"/>
</dbReference>
<keyword evidence="2" id="KW-1185">Reference proteome</keyword>
<dbReference type="STRING" id="43989.cce_2853"/>
<dbReference type="InterPro" id="IPR029063">
    <property type="entry name" value="SAM-dependent_MTases_sf"/>
</dbReference>
<dbReference type="SUPFAM" id="SSF53335">
    <property type="entry name" value="S-adenosyl-L-methionine-dependent methyltransferases"/>
    <property type="match status" value="1"/>
</dbReference>
<dbReference type="EMBL" id="CP000806">
    <property type="protein sequence ID" value="ACB52201.1"/>
    <property type="molecule type" value="Genomic_DNA"/>
</dbReference>
<reference evidence="1 2" key="1">
    <citation type="journal article" date="2008" name="Proc. Natl. Acad. Sci. U.S.A.">
        <title>The genome of Cyanothece 51142, a unicellular diazotrophic cyanobacterium important in the marine nitrogen cycle.</title>
        <authorList>
            <person name="Welsh E.A."/>
            <person name="Liberton M."/>
            <person name="Stoeckel J."/>
            <person name="Loh T."/>
            <person name="Elvitigala T."/>
            <person name="Wang C."/>
            <person name="Wollam A."/>
            <person name="Fulton R.S."/>
            <person name="Clifton S.W."/>
            <person name="Jacobs J.M."/>
            <person name="Aurora R."/>
            <person name="Ghosh B.K."/>
            <person name="Sherman L.A."/>
            <person name="Smith R.D."/>
            <person name="Wilson R.K."/>
            <person name="Pakrasi H.B."/>
        </authorList>
    </citation>
    <scope>NUCLEOTIDE SEQUENCE [LARGE SCALE GENOMIC DNA]</scope>
    <source>
        <strain evidence="2">ATCC 51142 / BH68</strain>
    </source>
</reference>
<evidence type="ECO:0000313" key="2">
    <source>
        <dbReference type="Proteomes" id="UP000001203"/>
    </source>
</evidence>
<proteinExistence type="predicted"/>
<gene>
    <name evidence="1" type="ordered locus">cce_2853</name>
</gene>
<name>B1WV04_CROS5</name>
<dbReference type="KEGG" id="cyt:cce_2853"/>
<organism evidence="1 2">
    <name type="scientific">Crocosphaera subtropica (strain ATCC 51142 / BH68)</name>
    <name type="common">Cyanothece sp. (strain ATCC 51142)</name>
    <dbReference type="NCBI Taxonomy" id="43989"/>
    <lineage>
        <taxon>Bacteria</taxon>
        <taxon>Bacillati</taxon>
        <taxon>Cyanobacteriota</taxon>
        <taxon>Cyanophyceae</taxon>
        <taxon>Oscillatoriophycideae</taxon>
        <taxon>Chroococcales</taxon>
        <taxon>Aphanothecaceae</taxon>
        <taxon>Crocosphaera</taxon>
        <taxon>Crocosphaera subtropica</taxon>
    </lineage>
</organism>
<dbReference type="Pfam" id="PF13578">
    <property type="entry name" value="Methyltransf_24"/>
    <property type="match status" value="1"/>
</dbReference>
<dbReference type="CDD" id="cd02440">
    <property type="entry name" value="AdoMet_MTases"/>
    <property type="match status" value="1"/>
</dbReference>
<dbReference type="eggNOG" id="COG4122">
    <property type="taxonomic scope" value="Bacteria"/>
</dbReference>
<accession>B1WV04</accession>
<dbReference type="Gene3D" id="3.40.50.150">
    <property type="entry name" value="Vaccinia Virus protein VP39"/>
    <property type="match status" value="1"/>
</dbReference>
<dbReference type="PANTHER" id="PTHR37909">
    <property type="entry name" value="S-ADENOSYL-L-METHIONINE-DEPENDENT METHYLTRANSFERASES SUPERFAMILY PROTEIN"/>
    <property type="match status" value="1"/>
</dbReference>
<dbReference type="Proteomes" id="UP000001203">
    <property type="component" value="Chromosome circular"/>
</dbReference>
<sequence length="250" mass="29489">MSKQSRIFKLCKLKFFKSILERLLSLINPSWRKQMTQNLNTQSNNLITQDYQFTQTWFLNVCQYWPELFSRLGWNSKEPKMILEIGCFEGQATCWMLENLIDNENSQIFCLDIFEVPEEEQTGQYKYDLKDLFQRFIHNVSVTGKEDLVQVLVGDSKYNLSQLVSHELSFDFIYVDGSHDAKDVLADAILGWMLLKKGGLMIFDDYLWEFFEQDIVSAPKMGIDSFINCYSREIRIIRTPQNYQVCLLKK</sequence>